<evidence type="ECO:0000256" key="11">
    <source>
        <dbReference type="RuleBase" id="RU363047"/>
    </source>
</evidence>
<dbReference type="AlphaFoldDB" id="A0A7L0WQI5"/>
<feature type="transmembrane region" description="Helical" evidence="11">
    <location>
        <begin position="137"/>
        <end position="155"/>
    </location>
</feature>
<dbReference type="InterPro" id="IPR017452">
    <property type="entry name" value="GPCR_Rhodpsn_7TM"/>
</dbReference>
<dbReference type="Pfam" id="PF13853">
    <property type="entry name" value="7tm_4"/>
    <property type="match status" value="1"/>
</dbReference>
<keyword evidence="3 10" id="KW-0812">Transmembrane</keyword>
<name>A0A7L0WQI5_ALELA</name>
<evidence type="ECO:0000256" key="3">
    <source>
        <dbReference type="ARBA" id="ARBA00022692"/>
    </source>
</evidence>
<feature type="non-terminal residue" evidence="13">
    <location>
        <position position="1"/>
    </location>
</feature>
<dbReference type="EMBL" id="VXAV01010153">
    <property type="protein sequence ID" value="NXL93866.1"/>
    <property type="molecule type" value="Genomic_DNA"/>
</dbReference>
<dbReference type="InterPro" id="IPR000276">
    <property type="entry name" value="GPCR_Rhodpsn"/>
</dbReference>
<evidence type="ECO:0000256" key="1">
    <source>
        <dbReference type="ARBA" id="ARBA00004651"/>
    </source>
</evidence>
<evidence type="ECO:0000313" key="13">
    <source>
        <dbReference type="EMBL" id="NXL93866.1"/>
    </source>
</evidence>
<dbReference type="GO" id="GO:0004930">
    <property type="term" value="F:G protein-coupled receptor activity"/>
    <property type="evidence" value="ECO:0007669"/>
    <property type="project" value="UniProtKB-KW"/>
</dbReference>
<protein>
    <recommendedName>
        <fullName evidence="11">Olfactory receptor</fullName>
    </recommendedName>
</protein>
<feature type="transmembrane region" description="Helical" evidence="11">
    <location>
        <begin position="198"/>
        <end position="223"/>
    </location>
</feature>
<evidence type="ECO:0000256" key="8">
    <source>
        <dbReference type="ARBA" id="ARBA00023170"/>
    </source>
</evidence>
<gene>
    <name evidence="13" type="primary">Or5v1_2</name>
    <name evidence="13" type="ORF">ALELAT_R14567</name>
</gene>
<dbReference type="InterPro" id="IPR050516">
    <property type="entry name" value="Olfactory_GPCR"/>
</dbReference>
<dbReference type="PROSITE" id="PS00237">
    <property type="entry name" value="G_PROTEIN_RECEP_F1_1"/>
    <property type="match status" value="1"/>
</dbReference>
<dbReference type="OrthoDB" id="5964498at2759"/>
<feature type="non-terminal residue" evidence="13">
    <location>
        <position position="305"/>
    </location>
</feature>
<evidence type="ECO:0000256" key="9">
    <source>
        <dbReference type="ARBA" id="ARBA00023224"/>
    </source>
</evidence>
<comment type="subcellular location">
    <subcellularLocation>
        <location evidence="1 11">Cell membrane</location>
        <topology evidence="1 11">Multi-pass membrane protein</topology>
    </subcellularLocation>
</comment>
<proteinExistence type="inferred from homology"/>
<feature type="transmembrane region" description="Helical" evidence="11">
    <location>
        <begin position="23"/>
        <end position="46"/>
    </location>
</feature>
<accession>A0A7L0WQI5</accession>
<evidence type="ECO:0000256" key="2">
    <source>
        <dbReference type="ARBA" id="ARBA00022475"/>
    </source>
</evidence>
<keyword evidence="9 10" id="KW-0807">Transducer</keyword>
<evidence type="ECO:0000259" key="12">
    <source>
        <dbReference type="PROSITE" id="PS50262"/>
    </source>
</evidence>
<keyword evidence="6 10" id="KW-0297">G-protein coupled receptor</keyword>
<reference evidence="13 14" key="1">
    <citation type="submission" date="2019-09" db="EMBL/GenBank/DDBJ databases">
        <title>Bird 10,000 Genomes (B10K) Project - Family phase.</title>
        <authorList>
            <person name="Zhang G."/>
        </authorList>
    </citation>
    <scope>NUCLEOTIDE SEQUENCE [LARGE SCALE GENOMIC DNA]</scope>
    <source>
        <strain evidence="13">B10K-DU-001-39</strain>
        <tissue evidence="13">Muscle</tissue>
    </source>
</reference>
<sequence>MQNRTVVTEFLLLGLSSDPNLQILLFLVFLFIYLMTLTGNALIVLIIKVDPQLHSSMYFFLGHLAFADICCSTVIVPKMLKNFLEKKKNISLNGRIAQIFFFLSACAEVFMLSAMAYDRYIAVCKPLHYARLMSKQLRIQLVAGAWVVGFLYALINAIPLLSLSFCERNIVTHFSCELPLLLVLCCTKTFINKMVLQITVLISGLSSFFLTLIPYIHIISIILRVHSKEARQKTFSTCSSHLIVVGIFYVTAFSQYLRPTPDVLGAFDKLVSIQYSILTPMLNFLIYTMKNKSVKESLVKNTKKL</sequence>
<feature type="transmembrane region" description="Helical" evidence="11">
    <location>
        <begin position="235"/>
        <end position="257"/>
    </location>
</feature>
<comment type="similarity">
    <text evidence="10">Belongs to the G-protein coupled receptor 1 family.</text>
</comment>
<dbReference type="PROSITE" id="PS50262">
    <property type="entry name" value="G_PROTEIN_RECEP_F1_2"/>
    <property type="match status" value="1"/>
</dbReference>
<feature type="domain" description="G-protein coupled receptors family 1 profile" evidence="12">
    <location>
        <begin position="39"/>
        <end position="287"/>
    </location>
</feature>
<dbReference type="PRINTS" id="PR00237">
    <property type="entry name" value="GPCRRHODOPSN"/>
</dbReference>
<evidence type="ECO:0000256" key="6">
    <source>
        <dbReference type="ARBA" id="ARBA00023040"/>
    </source>
</evidence>
<dbReference type="InterPro" id="IPR000725">
    <property type="entry name" value="Olfact_rcpt"/>
</dbReference>
<dbReference type="GO" id="GO:0005886">
    <property type="term" value="C:plasma membrane"/>
    <property type="evidence" value="ECO:0007669"/>
    <property type="project" value="UniProtKB-SubCell"/>
</dbReference>
<keyword evidence="14" id="KW-1185">Reference proteome</keyword>
<dbReference type="FunFam" id="1.20.1070.10:FF:000015">
    <property type="entry name" value="Olfactory receptor"/>
    <property type="match status" value="1"/>
</dbReference>
<comment type="caution">
    <text evidence="13">The sequence shown here is derived from an EMBL/GenBank/DDBJ whole genome shotgun (WGS) entry which is preliminary data.</text>
</comment>
<organism evidence="13 14">
    <name type="scientific">Alectura lathami</name>
    <name type="common">Australian brush turkey</name>
    <dbReference type="NCBI Taxonomy" id="81907"/>
    <lineage>
        <taxon>Eukaryota</taxon>
        <taxon>Metazoa</taxon>
        <taxon>Chordata</taxon>
        <taxon>Craniata</taxon>
        <taxon>Vertebrata</taxon>
        <taxon>Euteleostomi</taxon>
        <taxon>Archelosauria</taxon>
        <taxon>Archosauria</taxon>
        <taxon>Dinosauria</taxon>
        <taxon>Saurischia</taxon>
        <taxon>Theropoda</taxon>
        <taxon>Coelurosauria</taxon>
        <taxon>Aves</taxon>
        <taxon>Neognathae</taxon>
        <taxon>Galloanserae</taxon>
        <taxon>Galliformes</taxon>
        <taxon>Megapodiidae</taxon>
        <taxon>Alectura</taxon>
    </lineage>
</organism>
<evidence type="ECO:0000256" key="10">
    <source>
        <dbReference type="RuleBase" id="RU000688"/>
    </source>
</evidence>
<feature type="transmembrane region" description="Helical" evidence="11">
    <location>
        <begin position="96"/>
        <end position="117"/>
    </location>
</feature>
<dbReference type="PRINTS" id="PR00245">
    <property type="entry name" value="OLFACTORYR"/>
</dbReference>
<feature type="transmembrane region" description="Helical" evidence="11">
    <location>
        <begin position="269"/>
        <end position="287"/>
    </location>
</feature>
<evidence type="ECO:0000256" key="4">
    <source>
        <dbReference type="ARBA" id="ARBA00022725"/>
    </source>
</evidence>
<dbReference type="Proteomes" id="UP000562322">
    <property type="component" value="Unassembled WGS sequence"/>
</dbReference>
<feature type="transmembrane region" description="Helical" evidence="11">
    <location>
        <begin position="58"/>
        <end position="76"/>
    </location>
</feature>
<keyword evidence="5 11" id="KW-1133">Transmembrane helix</keyword>
<dbReference type="PANTHER" id="PTHR26452">
    <property type="entry name" value="OLFACTORY RECEPTOR"/>
    <property type="match status" value="1"/>
</dbReference>
<keyword evidence="11" id="KW-0716">Sensory transduction</keyword>
<dbReference type="Gene3D" id="1.20.1070.10">
    <property type="entry name" value="Rhodopsin 7-helix transmembrane proteins"/>
    <property type="match status" value="1"/>
</dbReference>
<dbReference type="SUPFAM" id="SSF81321">
    <property type="entry name" value="Family A G protein-coupled receptor-like"/>
    <property type="match status" value="1"/>
</dbReference>
<dbReference type="GO" id="GO:0004984">
    <property type="term" value="F:olfactory receptor activity"/>
    <property type="evidence" value="ECO:0007669"/>
    <property type="project" value="InterPro"/>
</dbReference>
<evidence type="ECO:0000313" key="14">
    <source>
        <dbReference type="Proteomes" id="UP000562322"/>
    </source>
</evidence>
<keyword evidence="4 11" id="KW-0552">Olfaction</keyword>
<keyword evidence="8 10" id="KW-0675">Receptor</keyword>
<keyword evidence="2 11" id="KW-1003">Cell membrane</keyword>
<evidence type="ECO:0000256" key="5">
    <source>
        <dbReference type="ARBA" id="ARBA00022989"/>
    </source>
</evidence>
<keyword evidence="7 11" id="KW-0472">Membrane</keyword>
<evidence type="ECO:0000256" key="7">
    <source>
        <dbReference type="ARBA" id="ARBA00023136"/>
    </source>
</evidence>